<keyword evidence="3" id="KW-1185">Reference proteome</keyword>
<dbReference type="SUPFAM" id="SSF55729">
    <property type="entry name" value="Acyl-CoA N-acyltransferases (Nat)"/>
    <property type="match status" value="1"/>
</dbReference>
<sequence>MIRPAVPADLNAVAEIFTHYVRHTVITFEETPPPPAVWQRRLDDLTAHGLPFMVAELSGDVVGYAYAAPWRSKPAYRHTVENSVYLAPDRTGQGLGTALLGALLTACGRTHVRQMIAVIADTGTDASLALHRRFGFTEVGRLTAVGYKHGRWIDTVLMQRSLGRAPDGEHPQLTVPL</sequence>
<feature type="domain" description="N-acetyltransferase" evidence="1">
    <location>
        <begin position="1"/>
        <end position="163"/>
    </location>
</feature>
<evidence type="ECO:0000313" key="3">
    <source>
        <dbReference type="Proteomes" id="UP001501005"/>
    </source>
</evidence>
<comment type="caution">
    <text evidence="2">The sequence shown here is derived from an EMBL/GenBank/DDBJ whole genome shotgun (WGS) entry which is preliminary data.</text>
</comment>
<dbReference type="InterPro" id="IPR016181">
    <property type="entry name" value="Acyl_CoA_acyltransferase"/>
</dbReference>
<evidence type="ECO:0000259" key="1">
    <source>
        <dbReference type="PROSITE" id="PS51186"/>
    </source>
</evidence>
<accession>A0ABN1PIJ6</accession>
<dbReference type="Proteomes" id="UP001501005">
    <property type="component" value="Unassembled WGS sequence"/>
</dbReference>
<proteinExistence type="predicted"/>
<dbReference type="Gene3D" id="3.40.630.30">
    <property type="match status" value="1"/>
</dbReference>
<reference evidence="2 3" key="1">
    <citation type="journal article" date="2019" name="Int. J. Syst. Evol. Microbiol.">
        <title>The Global Catalogue of Microorganisms (GCM) 10K type strain sequencing project: providing services to taxonomists for standard genome sequencing and annotation.</title>
        <authorList>
            <consortium name="The Broad Institute Genomics Platform"/>
            <consortium name="The Broad Institute Genome Sequencing Center for Infectious Disease"/>
            <person name="Wu L."/>
            <person name="Ma J."/>
        </authorList>
    </citation>
    <scope>NUCLEOTIDE SEQUENCE [LARGE SCALE GENOMIC DNA]</scope>
    <source>
        <strain evidence="2 3">JCM 10673</strain>
    </source>
</reference>
<dbReference type="PANTHER" id="PTHR43072">
    <property type="entry name" value="N-ACETYLTRANSFERASE"/>
    <property type="match status" value="1"/>
</dbReference>
<dbReference type="Pfam" id="PF13420">
    <property type="entry name" value="Acetyltransf_4"/>
    <property type="match status" value="1"/>
</dbReference>
<name>A0ABN1PIJ6_9ACTN</name>
<dbReference type="EMBL" id="BAAAHG010000062">
    <property type="protein sequence ID" value="GAA0928735.1"/>
    <property type="molecule type" value="Genomic_DNA"/>
</dbReference>
<dbReference type="PANTHER" id="PTHR43072:SF8">
    <property type="entry name" value="ACYLTRANSFERASE FABY-RELATED"/>
    <property type="match status" value="1"/>
</dbReference>
<organism evidence="2 3">
    <name type="scientific">Streptomyces thermoalcalitolerans</name>
    <dbReference type="NCBI Taxonomy" id="65605"/>
    <lineage>
        <taxon>Bacteria</taxon>
        <taxon>Bacillati</taxon>
        <taxon>Actinomycetota</taxon>
        <taxon>Actinomycetes</taxon>
        <taxon>Kitasatosporales</taxon>
        <taxon>Streptomycetaceae</taxon>
        <taxon>Streptomyces</taxon>
    </lineage>
</organism>
<dbReference type="PROSITE" id="PS51186">
    <property type="entry name" value="GNAT"/>
    <property type="match status" value="1"/>
</dbReference>
<evidence type="ECO:0000313" key="2">
    <source>
        <dbReference type="EMBL" id="GAA0928735.1"/>
    </source>
</evidence>
<gene>
    <name evidence="2" type="ORF">GCM10009549_51340</name>
</gene>
<dbReference type="InterPro" id="IPR000182">
    <property type="entry name" value="GNAT_dom"/>
</dbReference>
<protein>
    <submittedName>
        <fullName evidence="2">GNAT family N-acetyltransferase</fullName>
    </submittedName>
</protein>